<protein>
    <submittedName>
        <fullName evidence="2">Uncharacterized protein</fullName>
    </submittedName>
</protein>
<gene>
    <name evidence="2" type="ORF">CDD80_1952</name>
</gene>
<feature type="compositionally biased region" description="Low complexity" evidence="1">
    <location>
        <begin position="42"/>
        <end position="59"/>
    </location>
</feature>
<name>A0A2C5Z4H6_9HYPO</name>
<comment type="caution">
    <text evidence="2">The sequence shown here is derived from an EMBL/GenBank/DDBJ whole genome shotgun (WGS) entry which is preliminary data.</text>
</comment>
<accession>A0A2C5Z4H6</accession>
<dbReference type="EMBL" id="NJES01000189">
    <property type="protein sequence ID" value="PHH75917.1"/>
    <property type="molecule type" value="Genomic_DNA"/>
</dbReference>
<evidence type="ECO:0000313" key="2">
    <source>
        <dbReference type="EMBL" id="PHH75917.1"/>
    </source>
</evidence>
<proteinExistence type="predicted"/>
<reference evidence="2 3" key="1">
    <citation type="submission" date="2017-06" db="EMBL/GenBank/DDBJ databases">
        <title>Ant-infecting Ophiocordyceps genomes reveal a high diversity of potential behavioral manipulation genes and a possible major role for enterotoxins.</title>
        <authorList>
            <person name="De Bekker C."/>
            <person name="Evans H.C."/>
            <person name="Brachmann A."/>
            <person name="Hughes D.P."/>
        </authorList>
    </citation>
    <scope>NUCLEOTIDE SEQUENCE [LARGE SCALE GENOMIC DNA]</scope>
    <source>
        <strain evidence="2 3">Map16</strain>
    </source>
</reference>
<feature type="compositionally biased region" description="Basic and acidic residues" evidence="1">
    <location>
        <begin position="1"/>
        <end position="13"/>
    </location>
</feature>
<dbReference type="Proteomes" id="UP000226431">
    <property type="component" value="Unassembled WGS sequence"/>
</dbReference>
<dbReference type="AlphaFoldDB" id="A0A2C5Z4H6"/>
<evidence type="ECO:0000313" key="3">
    <source>
        <dbReference type="Proteomes" id="UP000226431"/>
    </source>
</evidence>
<sequence length="168" mass="18675">MSTTPRDESRRPETLSGPLPALRATLHHPDQPPATSEDHPDPVTSSSTPPTSSAAIPTSKHLPPTLSALRAAVYYPRRHPAPPKTPESYTFTLREPLSFELQSRHLTIFSRQLSALRATLRHQPAISYLRGPPRPRHTMSTSSLLELRCSHLLNRLPSRPHPPNHSPP</sequence>
<evidence type="ECO:0000256" key="1">
    <source>
        <dbReference type="SAM" id="MobiDB-lite"/>
    </source>
</evidence>
<keyword evidence="3" id="KW-1185">Reference proteome</keyword>
<feature type="region of interest" description="Disordered" evidence="1">
    <location>
        <begin position="1"/>
        <end position="64"/>
    </location>
</feature>
<organism evidence="2 3">
    <name type="scientific">Ophiocordyceps camponoti-rufipedis</name>
    <dbReference type="NCBI Taxonomy" id="2004952"/>
    <lineage>
        <taxon>Eukaryota</taxon>
        <taxon>Fungi</taxon>
        <taxon>Dikarya</taxon>
        <taxon>Ascomycota</taxon>
        <taxon>Pezizomycotina</taxon>
        <taxon>Sordariomycetes</taxon>
        <taxon>Hypocreomycetidae</taxon>
        <taxon>Hypocreales</taxon>
        <taxon>Ophiocordycipitaceae</taxon>
        <taxon>Ophiocordyceps</taxon>
    </lineage>
</organism>